<name>A0A6G0Y1H2_APHCR</name>
<dbReference type="EMBL" id="VUJU01006807">
    <property type="protein sequence ID" value="KAF0747540.1"/>
    <property type="molecule type" value="Genomic_DNA"/>
</dbReference>
<organism evidence="1 2">
    <name type="scientific">Aphis craccivora</name>
    <name type="common">Cowpea aphid</name>
    <dbReference type="NCBI Taxonomy" id="307492"/>
    <lineage>
        <taxon>Eukaryota</taxon>
        <taxon>Metazoa</taxon>
        <taxon>Ecdysozoa</taxon>
        <taxon>Arthropoda</taxon>
        <taxon>Hexapoda</taxon>
        <taxon>Insecta</taxon>
        <taxon>Pterygota</taxon>
        <taxon>Neoptera</taxon>
        <taxon>Paraneoptera</taxon>
        <taxon>Hemiptera</taxon>
        <taxon>Sternorrhyncha</taxon>
        <taxon>Aphidomorpha</taxon>
        <taxon>Aphidoidea</taxon>
        <taxon>Aphididae</taxon>
        <taxon>Aphidini</taxon>
        <taxon>Aphis</taxon>
        <taxon>Aphis</taxon>
    </lineage>
</organism>
<dbReference type="SUPFAM" id="SSF57756">
    <property type="entry name" value="Retrovirus zinc finger-like domains"/>
    <property type="match status" value="1"/>
</dbReference>
<dbReference type="InterPro" id="IPR036875">
    <property type="entry name" value="Znf_CCHC_sf"/>
</dbReference>
<protein>
    <submittedName>
        <fullName evidence="1">CCHC-type domain-containing protein</fullName>
    </submittedName>
</protein>
<reference evidence="1 2" key="1">
    <citation type="submission" date="2019-08" db="EMBL/GenBank/DDBJ databases">
        <title>Whole genome of Aphis craccivora.</title>
        <authorList>
            <person name="Voronova N.V."/>
            <person name="Shulinski R.S."/>
            <person name="Bandarenka Y.V."/>
            <person name="Zhorov D.G."/>
            <person name="Warner D."/>
        </authorList>
    </citation>
    <scope>NUCLEOTIDE SEQUENCE [LARGE SCALE GENOMIC DNA]</scope>
    <source>
        <strain evidence="1">180601</strain>
        <tissue evidence="1">Whole Body</tissue>
    </source>
</reference>
<dbReference type="OrthoDB" id="10022108at2759"/>
<comment type="caution">
    <text evidence="1">The sequence shown here is derived from an EMBL/GenBank/DDBJ whole genome shotgun (WGS) entry which is preliminary data.</text>
</comment>
<evidence type="ECO:0000313" key="2">
    <source>
        <dbReference type="Proteomes" id="UP000478052"/>
    </source>
</evidence>
<gene>
    <name evidence="1" type="ORF">FWK35_00020088</name>
</gene>
<keyword evidence="2" id="KW-1185">Reference proteome</keyword>
<proteinExistence type="predicted"/>
<evidence type="ECO:0000313" key="1">
    <source>
        <dbReference type="EMBL" id="KAF0747540.1"/>
    </source>
</evidence>
<dbReference type="GO" id="GO:0008270">
    <property type="term" value="F:zinc ion binding"/>
    <property type="evidence" value="ECO:0007669"/>
    <property type="project" value="InterPro"/>
</dbReference>
<sequence length="221" mass="25113">MDSLWKSIKLVLANPRVDSAKKLPSGDILVISTDTETVKVIKNISGKDGLEVLEEGNKKPKVKIKNIPSEYSAEFITNSIIEQNQNLEIESMNDVKPVYKCGPRNRDVVDWMMEVSPTIYNAILNKCTFIGLMSNFPRPYVTASHCRRCLALDHITKNCTNDLTCHHCAEAGHESSKCQRKNEEPVCSHCGDRHRTMSKDCRIWAQRIQITDRNLHPPSYE</sequence>
<dbReference type="AlphaFoldDB" id="A0A6G0Y1H2"/>
<dbReference type="GO" id="GO:0003676">
    <property type="term" value="F:nucleic acid binding"/>
    <property type="evidence" value="ECO:0007669"/>
    <property type="project" value="InterPro"/>
</dbReference>
<accession>A0A6G0Y1H2</accession>
<dbReference type="Proteomes" id="UP000478052">
    <property type="component" value="Unassembled WGS sequence"/>
</dbReference>